<gene>
    <name evidence="9" type="ORF">GBZ86_14325</name>
</gene>
<dbReference type="InterPro" id="IPR036259">
    <property type="entry name" value="MFS_trans_sf"/>
</dbReference>
<dbReference type="PROSITE" id="PS50850">
    <property type="entry name" value="MFS"/>
    <property type="match status" value="1"/>
</dbReference>
<evidence type="ECO:0000256" key="5">
    <source>
        <dbReference type="ARBA" id="ARBA00022989"/>
    </source>
</evidence>
<evidence type="ECO:0000313" key="9">
    <source>
        <dbReference type="EMBL" id="MPQ44913.1"/>
    </source>
</evidence>
<dbReference type="InterPro" id="IPR020846">
    <property type="entry name" value="MFS_dom"/>
</dbReference>
<feature type="transmembrane region" description="Helical" evidence="7">
    <location>
        <begin position="140"/>
        <end position="158"/>
    </location>
</feature>
<dbReference type="PANTHER" id="PTHR23517">
    <property type="entry name" value="RESISTANCE PROTEIN MDTM, PUTATIVE-RELATED-RELATED"/>
    <property type="match status" value="1"/>
</dbReference>
<dbReference type="AlphaFoldDB" id="A0A6I1MQ24"/>
<dbReference type="InterPro" id="IPR050171">
    <property type="entry name" value="MFS_Transporters"/>
</dbReference>
<dbReference type="Pfam" id="PF07690">
    <property type="entry name" value="MFS_1"/>
    <property type="match status" value="1"/>
</dbReference>
<keyword evidence="5 7" id="KW-1133">Transmembrane helix</keyword>
<evidence type="ECO:0000259" key="8">
    <source>
        <dbReference type="PROSITE" id="PS50850"/>
    </source>
</evidence>
<evidence type="ECO:0000256" key="4">
    <source>
        <dbReference type="ARBA" id="ARBA00022692"/>
    </source>
</evidence>
<dbReference type="GO" id="GO:0022857">
    <property type="term" value="F:transmembrane transporter activity"/>
    <property type="evidence" value="ECO:0007669"/>
    <property type="project" value="InterPro"/>
</dbReference>
<evidence type="ECO:0000256" key="3">
    <source>
        <dbReference type="ARBA" id="ARBA00022475"/>
    </source>
</evidence>
<keyword evidence="3" id="KW-1003">Cell membrane</keyword>
<dbReference type="SUPFAM" id="SSF103473">
    <property type="entry name" value="MFS general substrate transporter"/>
    <property type="match status" value="1"/>
</dbReference>
<keyword evidence="6 7" id="KW-0472">Membrane</keyword>
<feature type="transmembrane region" description="Helical" evidence="7">
    <location>
        <begin position="313"/>
        <end position="332"/>
    </location>
</feature>
<evidence type="ECO:0000256" key="7">
    <source>
        <dbReference type="SAM" id="Phobius"/>
    </source>
</evidence>
<feature type="transmembrane region" description="Helical" evidence="7">
    <location>
        <begin position="224"/>
        <end position="242"/>
    </location>
</feature>
<feature type="transmembrane region" description="Helical" evidence="7">
    <location>
        <begin position="106"/>
        <end position="128"/>
    </location>
</feature>
<dbReference type="RefSeq" id="WP_152891791.1">
    <property type="nucleotide sequence ID" value="NZ_WHJC01000357.1"/>
</dbReference>
<evidence type="ECO:0000256" key="2">
    <source>
        <dbReference type="ARBA" id="ARBA00022448"/>
    </source>
</evidence>
<sequence>MINFKTLSKYLKFEKHIQVMVISEALCAFAFGMYFFLQILYLNSVNISSSDIGIIFSIGSLFSLLGFIVGPFINRFGRKNILSLGFLIIAFGIWLYTIFYKFFPLLISQIIINIGFCFIQVTEIQLLYSYTTIDNECCAYSYKSSVNLIFAALGTLVAGNINKINLFKNIGYKTLFYIAIVFILITFLIRKFMLPKDIKNVCKCEPVKKSLEKSIKYIKIDKQIRSFSIVLFIISIAFSSVGPYNNLILKEYFFLDNSSISIINFSITVFSTLGLIIMPIIIDKIGKGLFNGIMLIITIISCSLLALSLNKNVFIIILVIRCVFAMITSFTLDSTMMSNIELKYRDVFAGIKLLVNSISIALGNFIGGILLNKIGFKGNYFFGTIFLLLTMIFFFFKVRKCFKSNNATNKKNKKCCSLIEKHDKVKDKD</sequence>
<proteinExistence type="predicted"/>
<dbReference type="GO" id="GO:0005886">
    <property type="term" value="C:plasma membrane"/>
    <property type="evidence" value="ECO:0007669"/>
    <property type="project" value="UniProtKB-SubCell"/>
</dbReference>
<feature type="transmembrane region" description="Helical" evidence="7">
    <location>
        <begin position="81"/>
        <end position="100"/>
    </location>
</feature>
<evidence type="ECO:0000256" key="6">
    <source>
        <dbReference type="ARBA" id="ARBA00023136"/>
    </source>
</evidence>
<organism evidence="9 10">
    <name type="scientific">Clostridium tarantellae</name>
    <dbReference type="NCBI Taxonomy" id="39493"/>
    <lineage>
        <taxon>Bacteria</taxon>
        <taxon>Bacillati</taxon>
        <taxon>Bacillota</taxon>
        <taxon>Clostridia</taxon>
        <taxon>Eubacteriales</taxon>
        <taxon>Clostridiaceae</taxon>
        <taxon>Clostridium</taxon>
    </lineage>
</organism>
<protein>
    <submittedName>
        <fullName evidence="9">MFS transporter</fullName>
    </submittedName>
</protein>
<feature type="transmembrane region" description="Helical" evidence="7">
    <location>
        <begin position="262"/>
        <end position="282"/>
    </location>
</feature>
<feature type="domain" description="Major facilitator superfamily (MFS) profile" evidence="8">
    <location>
        <begin position="16"/>
        <end position="402"/>
    </location>
</feature>
<dbReference type="OrthoDB" id="1901892at2"/>
<dbReference type="PANTHER" id="PTHR23517:SF3">
    <property type="entry name" value="INTEGRAL MEMBRANE TRANSPORT PROTEIN"/>
    <property type="match status" value="1"/>
</dbReference>
<reference evidence="9 10" key="1">
    <citation type="submission" date="2019-10" db="EMBL/GenBank/DDBJ databases">
        <title>The Genome Sequence of Clostridium tarantellae Isolated from Fish Brain.</title>
        <authorList>
            <person name="Bano L."/>
            <person name="Kiel M."/>
            <person name="Sales G."/>
            <person name="Doxey A.C."/>
            <person name="Mansfield M.J."/>
            <person name="Schiavone M."/>
            <person name="Rossetto O."/>
            <person name="Pirazzini M."/>
            <person name="Dobrindt U."/>
            <person name="Montecucco C."/>
        </authorList>
    </citation>
    <scope>NUCLEOTIDE SEQUENCE [LARGE SCALE GENOMIC DNA]</scope>
    <source>
        <strain evidence="9 10">DSM 3997</strain>
    </source>
</reference>
<feature type="transmembrane region" description="Helical" evidence="7">
    <location>
        <begin position="378"/>
        <end position="396"/>
    </location>
</feature>
<dbReference type="InterPro" id="IPR011701">
    <property type="entry name" value="MFS"/>
</dbReference>
<feature type="transmembrane region" description="Helical" evidence="7">
    <location>
        <begin position="353"/>
        <end position="372"/>
    </location>
</feature>
<name>A0A6I1MQ24_9CLOT</name>
<comment type="caution">
    <text evidence="9">The sequence shown here is derived from an EMBL/GenBank/DDBJ whole genome shotgun (WGS) entry which is preliminary data.</text>
</comment>
<dbReference type="EMBL" id="WHJC01000357">
    <property type="protein sequence ID" value="MPQ44913.1"/>
    <property type="molecule type" value="Genomic_DNA"/>
</dbReference>
<feature type="transmembrane region" description="Helical" evidence="7">
    <location>
        <begin position="21"/>
        <end position="42"/>
    </location>
</feature>
<keyword evidence="2" id="KW-0813">Transport</keyword>
<feature type="transmembrane region" description="Helical" evidence="7">
    <location>
        <begin position="289"/>
        <end position="307"/>
    </location>
</feature>
<dbReference type="Gene3D" id="1.20.1250.20">
    <property type="entry name" value="MFS general substrate transporter like domains"/>
    <property type="match status" value="2"/>
</dbReference>
<keyword evidence="4 7" id="KW-0812">Transmembrane</keyword>
<keyword evidence="10" id="KW-1185">Reference proteome</keyword>
<feature type="transmembrane region" description="Helical" evidence="7">
    <location>
        <begin position="170"/>
        <end position="189"/>
    </location>
</feature>
<comment type="subcellular location">
    <subcellularLocation>
        <location evidence="1">Cell membrane</location>
        <topology evidence="1">Multi-pass membrane protein</topology>
    </subcellularLocation>
</comment>
<evidence type="ECO:0000256" key="1">
    <source>
        <dbReference type="ARBA" id="ARBA00004651"/>
    </source>
</evidence>
<dbReference type="Proteomes" id="UP000430345">
    <property type="component" value="Unassembled WGS sequence"/>
</dbReference>
<evidence type="ECO:0000313" key="10">
    <source>
        <dbReference type="Proteomes" id="UP000430345"/>
    </source>
</evidence>
<feature type="transmembrane region" description="Helical" evidence="7">
    <location>
        <begin position="54"/>
        <end position="74"/>
    </location>
</feature>
<accession>A0A6I1MQ24</accession>